<dbReference type="InterPro" id="IPR001594">
    <property type="entry name" value="Palmitoyltrfase_DHHC"/>
</dbReference>
<evidence type="ECO:0000256" key="1">
    <source>
        <dbReference type="ARBA" id="ARBA00004141"/>
    </source>
</evidence>
<dbReference type="Proteomes" id="UP000466442">
    <property type="component" value="Unassembled WGS sequence"/>
</dbReference>
<keyword evidence="3 7" id="KW-0812">Transmembrane</keyword>
<sequence>MASGSELRPRRGVLEICIHSAKWVPVLFLAAVIVWSYYAYVVQLCIITVQSTIEKIIYLIGYHFFLAIFLWAYWQTIFTPIATVPQKFQLPGEDLEKVLNPENEHTARIVIETFAQSLPLVNRTINGAVRYCEKCTHIKPDRSHHCSVCGTCVLKMDHHCPWVNNCVSFTNYKFFILFLGYAFLYCLFIVLTSLKFIILFWKVHTEEVAGMGKFHVLFVFFVAAMFATSLLSLFIYHCYLVSHNRTTLEAFRAPMFPSGPDKNGFSLGTYNNFQEVFGDQRVLWFVPVFTSLGDGVVWPAKSDHEVDSLISIPADTVPPSQSRAPLSSGGIYFFF</sequence>
<gene>
    <name evidence="9" type="ORF">GE061_012273</name>
</gene>
<evidence type="ECO:0000313" key="10">
    <source>
        <dbReference type="Proteomes" id="UP000466442"/>
    </source>
</evidence>
<name>A0A8S9XU39_APOLU</name>
<dbReference type="GO" id="GO:0019706">
    <property type="term" value="F:protein-cysteine S-palmitoyltransferase activity"/>
    <property type="evidence" value="ECO:0007669"/>
    <property type="project" value="UniProtKB-EC"/>
</dbReference>
<evidence type="ECO:0000256" key="4">
    <source>
        <dbReference type="ARBA" id="ARBA00022989"/>
    </source>
</evidence>
<accession>A0A8S9XU39</accession>
<keyword evidence="4 7" id="KW-1133">Transmembrane helix</keyword>
<evidence type="ECO:0000256" key="3">
    <source>
        <dbReference type="ARBA" id="ARBA00022692"/>
    </source>
</evidence>
<keyword evidence="10" id="KW-1185">Reference proteome</keyword>
<protein>
    <recommendedName>
        <fullName evidence="7">Palmitoyltransferase</fullName>
        <ecNumber evidence="7">2.3.1.225</ecNumber>
    </recommendedName>
</protein>
<feature type="transmembrane region" description="Helical" evidence="7">
    <location>
        <begin position="23"/>
        <end position="49"/>
    </location>
</feature>
<evidence type="ECO:0000256" key="6">
    <source>
        <dbReference type="ARBA" id="ARBA00023315"/>
    </source>
</evidence>
<dbReference type="GO" id="GO:0016020">
    <property type="term" value="C:membrane"/>
    <property type="evidence" value="ECO:0007669"/>
    <property type="project" value="UniProtKB-SubCell"/>
</dbReference>
<feature type="domain" description="Palmitoyltransferase DHHC" evidence="8">
    <location>
        <begin position="129"/>
        <end position="251"/>
    </location>
</feature>
<dbReference type="EC" id="2.3.1.225" evidence="7"/>
<evidence type="ECO:0000256" key="7">
    <source>
        <dbReference type="RuleBase" id="RU079119"/>
    </source>
</evidence>
<dbReference type="AlphaFoldDB" id="A0A8S9XU39"/>
<comment type="domain">
    <text evidence="7">The DHHC domain is required for palmitoyltransferase activity.</text>
</comment>
<evidence type="ECO:0000313" key="9">
    <source>
        <dbReference type="EMBL" id="KAF6211758.1"/>
    </source>
</evidence>
<dbReference type="InterPro" id="IPR039859">
    <property type="entry name" value="PFA4/ZDH16/20/ERF2-like"/>
</dbReference>
<comment type="similarity">
    <text evidence="7">Belongs to the DHHC palmitoyltransferase family.</text>
</comment>
<evidence type="ECO:0000259" key="8">
    <source>
        <dbReference type="Pfam" id="PF01529"/>
    </source>
</evidence>
<comment type="catalytic activity">
    <reaction evidence="7">
        <text>L-cysteinyl-[protein] + hexadecanoyl-CoA = S-hexadecanoyl-L-cysteinyl-[protein] + CoA</text>
        <dbReference type="Rhea" id="RHEA:36683"/>
        <dbReference type="Rhea" id="RHEA-COMP:10131"/>
        <dbReference type="Rhea" id="RHEA-COMP:11032"/>
        <dbReference type="ChEBI" id="CHEBI:29950"/>
        <dbReference type="ChEBI" id="CHEBI:57287"/>
        <dbReference type="ChEBI" id="CHEBI:57379"/>
        <dbReference type="ChEBI" id="CHEBI:74151"/>
        <dbReference type="EC" id="2.3.1.225"/>
    </reaction>
</comment>
<dbReference type="Pfam" id="PF01529">
    <property type="entry name" value="DHHC"/>
    <property type="match status" value="1"/>
</dbReference>
<comment type="subcellular location">
    <subcellularLocation>
        <location evidence="1">Membrane</location>
        <topology evidence="1">Multi-pass membrane protein</topology>
    </subcellularLocation>
</comment>
<keyword evidence="2 7" id="KW-0808">Transferase</keyword>
<keyword evidence="6 7" id="KW-0012">Acyltransferase</keyword>
<feature type="transmembrane region" description="Helical" evidence="7">
    <location>
        <begin position="56"/>
        <end position="74"/>
    </location>
</feature>
<evidence type="ECO:0000256" key="5">
    <source>
        <dbReference type="ARBA" id="ARBA00023136"/>
    </source>
</evidence>
<comment type="caution">
    <text evidence="9">The sequence shown here is derived from an EMBL/GenBank/DDBJ whole genome shotgun (WGS) entry which is preliminary data.</text>
</comment>
<proteinExistence type="inferred from homology"/>
<feature type="transmembrane region" description="Helical" evidence="7">
    <location>
        <begin position="214"/>
        <end position="236"/>
    </location>
</feature>
<evidence type="ECO:0000256" key="2">
    <source>
        <dbReference type="ARBA" id="ARBA00022679"/>
    </source>
</evidence>
<dbReference type="PANTHER" id="PTHR12246">
    <property type="entry name" value="PALMITOYLTRANSFERASE ZDHHC16"/>
    <property type="match status" value="1"/>
</dbReference>
<dbReference type="PROSITE" id="PS50216">
    <property type="entry name" value="DHHC"/>
    <property type="match status" value="1"/>
</dbReference>
<dbReference type="EMBL" id="WIXP02000004">
    <property type="protein sequence ID" value="KAF6211758.1"/>
    <property type="molecule type" value="Genomic_DNA"/>
</dbReference>
<reference evidence="9" key="1">
    <citation type="journal article" date="2021" name="Mol. Ecol. Resour.">
        <title>Apolygus lucorum genome provides insights into omnivorousness and mesophyll feeding.</title>
        <authorList>
            <person name="Liu Y."/>
            <person name="Liu H."/>
            <person name="Wang H."/>
            <person name="Huang T."/>
            <person name="Liu B."/>
            <person name="Yang B."/>
            <person name="Yin L."/>
            <person name="Li B."/>
            <person name="Zhang Y."/>
            <person name="Zhang S."/>
            <person name="Jiang F."/>
            <person name="Zhang X."/>
            <person name="Ren Y."/>
            <person name="Wang B."/>
            <person name="Wang S."/>
            <person name="Lu Y."/>
            <person name="Wu K."/>
            <person name="Fan W."/>
            <person name="Wang G."/>
        </authorList>
    </citation>
    <scope>NUCLEOTIDE SEQUENCE</scope>
    <source>
        <strain evidence="9">12Hb</strain>
    </source>
</reference>
<keyword evidence="5 7" id="KW-0472">Membrane</keyword>
<organism evidence="9 10">
    <name type="scientific">Apolygus lucorum</name>
    <name type="common">Small green plant bug</name>
    <name type="synonym">Lygocoris lucorum</name>
    <dbReference type="NCBI Taxonomy" id="248454"/>
    <lineage>
        <taxon>Eukaryota</taxon>
        <taxon>Metazoa</taxon>
        <taxon>Ecdysozoa</taxon>
        <taxon>Arthropoda</taxon>
        <taxon>Hexapoda</taxon>
        <taxon>Insecta</taxon>
        <taxon>Pterygota</taxon>
        <taxon>Neoptera</taxon>
        <taxon>Paraneoptera</taxon>
        <taxon>Hemiptera</taxon>
        <taxon>Heteroptera</taxon>
        <taxon>Panheteroptera</taxon>
        <taxon>Cimicomorpha</taxon>
        <taxon>Miridae</taxon>
        <taxon>Mirini</taxon>
        <taxon>Apolygus</taxon>
    </lineage>
</organism>
<dbReference type="OrthoDB" id="9909019at2759"/>
<feature type="transmembrane region" description="Helical" evidence="7">
    <location>
        <begin position="174"/>
        <end position="202"/>
    </location>
</feature>